<dbReference type="InterPro" id="IPR001878">
    <property type="entry name" value="Znf_CCHC"/>
</dbReference>
<dbReference type="InterPro" id="IPR036875">
    <property type="entry name" value="Znf_CCHC_sf"/>
</dbReference>
<organism evidence="4 5">
    <name type="scientific">Hapsidospora chrysogenum (strain ATCC 11550 / CBS 779.69 / DSM 880 / IAM 14645 / JCM 23072 / IMI 49137)</name>
    <name type="common">Acremonium chrysogenum</name>
    <dbReference type="NCBI Taxonomy" id="857340"/>
    <lineage>
        <taxon>Eukaryota</taxon>
        <taxon>Fungi</taxon>
        <taxon>Dikarya</taxon>
        <taxon>Ascomycota</taxon>
        <taxon>Pezizomycotina</taxon>
        <taxon>Sordariomycetes</taxon>
        <taxon>Hypocreomycetidae</taxon>
        <taxon>Hypocreales</taxon>
        <taxon>Bionectriaceae</taxon>
        <taxon>Hapsidospora</taxon>
    </lineage>
</organism>
<evidence type="ECO:0000313" key="5">
    <source>
        <dbReference type="Proteomes" id="UP000029964"/>
    </source>
</evidence>
<feature type="compositionally biased region" description="Basic and acidic residues" evidence="2">
    <location>
        <begin position="222"/>
        <end position="231"/>
    </location>
</feature>
<dbReference type="STRING" id="857340.A0A086T763"/>
<feature type="region of interest" description="Disordered" evidence="2">
    <location>
        <begin position="203"/>
        <end position="375"/>
    </location>
</feature>
<dbReference type="PROSITE" id="PS50158">
    <property type="entry name" value="ZF_CCHC"/>
    <property type="match status" value="1"/>
</dbReference>
<evidence type="ECO:0000313" key="4">
    <source>
        <dbReference type="EMBL" id="KFH45195.1"/>
    </source>
</evidence>
<dbReference type="GO" id="GO:0003676">
    <property type="term" value="F:nucleic acid binding"/>
    <property type="evidence" value="ECO:0007669"/>
    <property type="project" value="InterPro"/>
</dbReference>
<dbReference type="AlphaFoldDB" id="A0A086T763"/>
<keyword evidence="1" id="KW-0863">Zinc-finger</keyword>
<evidence type="ECO:0000259" key="3">
    <source>
        <dbReference type="PROSITE" id="PS50158"/>
    </source>
</evidence>
<feature type="compositionally biased region" description="Basic and acidic residues" evidence="2">
    <location>
        <begin position="59"/>
        <end position="101"/>
    </location>
</feature>
<sequence>MADTSGGYGLRPDEPQCYNCGTMGHWAVACPEPTRQTPASQGQNVPKPSPSRQDNPEEEGTRADGDREMSAPRSEQTRESGETRVTPDKAQTSEREPEQVKEQAPTKADANDNFESPWEADAIFAEPEPTHPPDEVGRPLPSTYTEDVVLPRKWDSKCIESEYFNPDNLEEFTRPIHETKYWQDMEFDPAFVRGGKFPNGELLRDFRWENGNPEQETAVQKRPKDDDHQRNESPAQGRRGSHDGSLKRKRSPDTPPASSRGRKYRDSPSRERRHSNGRRDRRLSETYRPDASRYDDRPRGRSTLRDSEPRRRPSPDSRSISPASSRSSGLDSLDRELLGIETKDKDQLEEGRSRQETEKASKPKRRRVQLDSAYR</sequence>
<feature type="compositionally biased region" description="Basic and acidic residues" evidence="2">
    <location>
        <begin position="128"/>
        <end position="137"/>
    </location>
</feature>
<keyword evidence="1" id="KW-0862">Zinc</keyword>
<dbReference type="OrthoDB" id="3550095at2759"/>
<feature type="domain" description="CCHC-type" evidence="3">
    <location>
        <begin position="17"/>
        <end position="32"/>
    </location>
</feature>
<dbReference type="Pfam" id="PF00098">
    <property type="entry name" value="zf-CCHC"/>
    <property type="match status" value="1"/>
</dbReference>
<dbReference type="Gene3D" id="4.10.60.10">
    <property type="entry name" value="Zinc finger, CCHC-type"/>
    <property type="match status" value="1"/>
</dbReference>
<dbReference type="Proteomes" id="UP000029964">
    <property type="component" value="Unassembled WGS sequence"/>
</dbReference>
<comment type="caution">
    <text evidence="4">The sequence shown here is derived from an EMBL/GenBank/DDBJ whole genome shotgun (WGS) entry which is preliminary data.</text>
</comment>
<feature type="compositionally biased region" description="Basic and acidic residues" evidence="2">
    <location>
        <begin position="332"/>
        <end position="361"/>
    </location>
</feature>
<feature type="compositionally biased region" description="Basic and acidic residues" evidence="2">
    <location>
        <begin position="282"/>
        <end position="315"/>
    </location>
</feature>
<name>A0A086T763_HAPC1</name>
<evidence type="ECO:0000256" key="1">
    <source>
        <dbReference type="PROSITE-ProRule" id="PRU00047"/>
    </source>
</evidence>
<feature type="compositionally biased region" description="Low complexity" evidence="2">
    <location>
        <begin position="316"/>
        <end position="331"/>
    </location>
</feature>
<proteinExistence type="predicted"/>
<feature type="region of interest" description="Disordered" evidence="2">
    <location>
        <begin position="1"/>
        <end position="142"/>
    </location>
</feature>
<protein>
    <recommendedName>
        <fullName evidence="3">CCHC-type domain-containing protein</fullName>
    </recommendedName>
</protein>
<evidence type="ECO:0000256" key="2">
    <source>
        <dbReference type="SAM" id="MobiDB-lite"/>
    </source>
</evidence>
<reference evidence="5" key="1">
    <citation type="journal article" date="2014" name="Genome Announc.">
        <title>Genome sequence and annotation of Acremonium chrysogenum, producer of the beta-lactam antibiotic cephalosporin C.</title>
        <authorList>
            <person name="Terfehr D."/>
            <person name="Dahlmann T.A."/>
            <person name="Specht T."/>
            <person name="Zadra I."/>
            <person name="Kuernsteiner H."/>
            <person name="Kueck U."/>
        </authorList>
    </citation>
    <scope>NUCLEOTIDE SEQUENCE [LARGE SCALE GENOMIC DNA]</scope>
    <source>
        <strain evidence="5">ATCC 11550 / CBS 779.69 / DSM 880 / IAM 14645 / JCM 23072 / IMI 49137</strain>
    </source>
</reference>
<dbReference type="SMART" id="SM00343">
    <property type="entry name" value="ZnF_C2HC"/>
    <property type="match status" value="1"/>
</dbReference>
<keyword evidence="1" id="KW-0479">Metal-binding</keyword>
<dbReference type="SUPFAM" id="SSF57756">
    <property type="entry name" value="Retrovirus zinc finger-like domains"/>
    <property type="match status" value="1"/>
</dbReference>
<feature type="compositionally biased region" description="Polar residues" evidence="2">
    <location>
        <begin position="34"/>
        <end position="53"/>
    </location>
</feature>
<accession>A0A086T763</accession>
<dbReference type="EMBL" id="JPKY01000036">
    <property type="protein sequence ID" value="KFH45195.1"/>
    <property type="molecule type" value="Genomic_DNA"/>
</dbReference>
<dbReference type="GO" id="GO:0008270">
    <property type="term" value="F:zinc ion binding"/>
    <property type="evidence" value="ECO:0007669"/>
    <property type="project" value="UniProtKB-KW"/>
</dbReference>
<gene>
    <name evidence="4" type="ORF">ACRE_040030</name>
</gene>
<dbReference type="HOGENOM" id="CLU_737630_0_0_1"/>
<feature type="compositionally biased region" description="Basic residues" evidence="2">
    <location>
        <begin position="271"/>
        <end position="281"/>
    </location>
</feature>
<keyword evidence="5" id="KW-1185">Reference proteome</keyword>